<dbReference type="OrthoDB" id="10039611at2759"/>
<gene>
    <name evidence="1" type="ORF">H310_15236</name>
</gene>
<evidence type="ECO:0000313" key="1">
    <source>
        <dbReference type="EMBL" id="ETV89922.1"/>
    </source>
</evidence>
<reference evidence="1" key="1">
    <citation type="submission" date="2013-12" db="EMBL/GenBank/DDBJ databases">
        <title>The Genome Sequence of Aphanomyces invadans NJM9701.</title>
        <authorList>
            <consortium name="The Broad Institute Genomics Platform"/>
            <person name="Russ C."/>
            <person name="Tyler B."/>
            <person name="van West P."/>
            <person name="Dieguez-Uribeondo J."/>
            <person name="Young S.K."/>
            <person name="Zeng Q."/>
            <person name="Gargeya S."/>
            <person name="Fitzgerald M."/>
            <person name="Abouelleil A."/>
            <person name="Alvarado L."/>
            <person name="Chapman S.B."/>
            <person name="Gainer-Dewar J."/>
            <person name="Goldberg J."/>
            <person name="Griggs A."/>
            <person name="Gujja S."/>
            <person name="Hansen M."/>
            <person name="Howarth C."/>
            <person name="Imamovic A."/>
            <person name="Ireland A."/>
            <person name="Larimer J."/>
            <person name="McCowan C."/>
            <person name="Murphy C."/>
            <person name="Pearson M."/>
            <person name="Poon T.W."/>
            <person name="Priest M."/>
            <person name="Roberts A."/>
            <person name="Saif S."/>
            <person name="Shea T."/>
            <person name="Sykes S."/>
            <person name="Wortman J."/>
            <person name="Nusbaum C."/>
            <person name="Birren B."/>
        </authorList>
    </citation>
    <scope>NUCLEOTIDE SEQUENCE [LARGE SCALE GENOMIC DNA]</scope>
    <source>
        <strain evidence="1">NJM9701</strain>
    </source>
</reference>
<dbReference type="RefSeq" id="XP_008881445.1">
    <property type="nucleotide sequence ID" value="XM_008883223.1"/>
</dbReference>
<dbReference type="AlphaFoldDB" id="A0A024T9E4"/>
<dbReference type="GeneID" id="20092286"/>
<sequence length="48" mass="5267">MAKARGHHVVYSAPGFSELQPIEMVWANVKGSVTKPVMSWTHKSSTTP</sequence>
<organism evidence="1">
    <name type="scientific">Aphanomyces invadans</name>
    <dbReference type="NCBI Taxonomy" id="157072"/>
    <lineage>
        <taxon>Eukaryota</taxon>
        <taxon>Sar</taxon>
        <taxon>Stramenopiles</taxon>
        <taxon>Oomycota</taxon>
        <taxon>Saprolegniomycetes</taxon>
        <taxon>Saprolegniales</taxon>
        <taxon>Verrucalvaceae</taxon>
        <taxon>Aphanomyces</taxon>
    </lineage>
</organism>
<protein>
    <recommendedName>
        <fullName evidence="2">Tc1-like transposase DDE domain-containing protein</fullName>
    </recommendedName>
</protein>
<dbReference type="VEuPathDB" id="FungiDB:H310_15236"/>
<proteinExistence type="predicted"/>
<dbReference type="EMBL" id="KI914193">
    <property type="protein sequence ID" value="ETV89922.1"/>
    <property type="molecule type" value="Genomic_DNA"/>
</dbReference>
<evidence type="ECO:0008006" key="2">
    <source>
        <dbReference type="Google" id="ProtNLM"/>
    </source>
</evidence>
<name>A0A024T9E4_9STRA</name>
<accession>A0A024T9E4</accession>